<reference evidence="2" key="2">
    <citation type="journal article" date="2000" name="Genome Res.">
        <title>Normalization and subtraction of cap-trapper-selected cDNAs to prepare full-length cDNA libraries for rapid discovery of new genes.</title>
        <authorList>
            <person name="Carninci P."/>
            <person name="Shibata Y."/>
            <person name="Hayatsu N."/>
            <person name="Sugahara Y."/>
            <person name="Shibata K."/>
            <person name="Itoh M."/>
            <person name="Konno H."/>
            <person name="Okazaki Y."/>
            <person name="Muramatsu M."/>
            <person name="Hayashizaki Y."/>
        </authorList>
    </citation>
    <scope>NUCLEOTIDE SEQUENCE</scope>
    <source>
        <strain evidence="2">C57BL/6J</strain>
        <tissue evidence="2">Epididymis</tissue>
    </source>
</reference>
<dbReference type="EMBL" id="AK136598">
    <property type="protein sequence ID" value="BAE23067.1"/>
    <property type="molecule type" value="mRNA"/>
</dbReference>
<evidence type="ECO:0000313" key="2">
    <source>
        <dbReference type="EMBL" id="BAE23067.1"/>
    </source>
</evidence>
<organism evidence="2">
    <name type="scientific">Mus musculus</name>
    <name type="common">Mouse</name>
    <dbReference type="NCBI Taxonomy" id="10090"/>
    <lineage>
        <taxon>Eukaryota</taxon>
        <taxon>Metazoa</taxon>
        <taxon>Chordata</taxon>
        <taxon>Craniata</taxon>
        <taxon>Vertebrata</taxon>
        <taxon>Euteleostomi</taxon>
        <taxon>Mammalia</taxon>
        <taxon>Eutheria</taxon>
        <taxon>Euarchontoglires</taxon>
        <taxon>Glires</taxon>
        <taxon>Rodentia</taxon>
        <taxon>Myomorpha</taxon>
        <taxon>Muroidea</taxon>
        <taxon>Muridae</taxon>
        <taxon>Murinae</taxon>
        <taxon>Mus</taxon>
        <taxon>Mus</taxon>
    </lineage>
</organism>
<gene>
    <name evidence="3" type="primary">Gm10832</name>
</gene>
<reference evidence="2" key="8">
    <citation type="journal article" date="2005" name="Science">
        <title>Antisense Transcription in the Mammalian Transcriptome.</title>
        <authorList>
            <consortium name="RIKEN Genome Exploration Research Group and Genome Science Group (Genome Network Project Core Group) and the FANTOM Consortium"/>
        </authorList>
    </citation>
    <scope>NUCLEOTIDE SEQUENCE</scope>
    <source>
        <strain evidence="2">C57BL/6J</strain>
        <tissue evidence="2">Epididymis</tissue>
    </source>
</reference>
<proteinExistence type="evidence at transcript level"/>
<dbReference type="MGI" id="MGI:3642210">
    <property type="gene designation" value="Gm10832"/>
</dbReference>
<reference evidence="2" key="5">
    <citation type="journal article" date="2002" name="Nature">
        <title>Analysis of the mouse transcriptome based on functional annotation of 60,770 full-length cDNAs.</title>
        <authorList>
            <consortium name="The FANTOM Consortium and the RIKEN Genome Exploration Research Group Phase I and II Team"/>
        </authorList>
    </citation>
    <scope>NUCLEOTIDE SEQUENCE</scope>
    <source>
        <strain evidence="2">C57BL/6J</strain>
        <tissue evidence="2">Epididymis</tissue>
    </source>
</reference>
<name>Q3UW52_MOUSE</name>
<dbReference type="AlphaFoldDB" id="Q3UW52"/>
<reference evidence="2" key="4">
    <citation type="journal article" date="2001" name="Nature">
        <title>Functional annotation of a full-length mouse cDNA collection.</title>
        <authorList>
            <consortium name="The RIKEN Genome Exploration Research Group Phase II Team and the FANTOM Consortium"/>
        </authorList>
    </citation>
    <scope>NUCLEOTIDE SEQUENCE</scope>
    <source>
        <strain evidence="2">C57BL/6J</strain>
        <tissue evidence="2">Epididymis</tissue>
    </source>
</reference>
<reference evidence="2" key="3">
    <citation type="journal article" date="2000" name="Genome Res.">
        <title>RIKEN integrated sequence analysis (RISA) system--384-format sequencing pipeline with 384 multicapillary sequencer.</title>
        <authorList>
            <person name="Shibata K."/>
            <person name="Itoh M."/>
            <person name="Aizawa K."/>
            <person name="Nagaoka S."/>
            <person name="Sasaki N."/>
            <person name="Carninci P."/>
            <person name="Konno H."/>
            <person name="Akiyama J."/>
            <person name="Nishi K."/>
            <person name="Kitsunai T."/>
            <person name="Tashiro H."/>
            <person name="Itoh M."/>
            <person name="Sumi N."/>
            <person name="Ishii Y."/>
            <person name="Nakamura S."/>
            <person name="Hazama M."/>
            <person name="Nishine T."/>
            <person name="Harada A."/>
            <person name="Yamamoto R."/>
            <person name="Matsumoto H."/>
            <person name="Sakaguchi S."/>
            <person name="Ikegami T."/>
            <person name="Kashiwagi K."/>
            <person name="Fujiwake S."/>
            <person name="Inoue K."/>
            <person name="Togawa Y."/>
            <person name="Izawa M."/>
            <person name="Ohara E."/>
            <person name="Watahiki M."/>
            <person name="Yoneda Y."/>
            <person name="Ishikawa T."/>
            <person name="Ozawa K."/>
            <person name="Tanaka T."/>
            <person name="Matsuura S."/>
            <person name="Kawai J."/>
            <person name="Okazaki Y."/>
            <person name="Muramatsu M."/>
            <person name="Inoue Y."/>
            <person name="Kira A."/>
            <person name="Hayashizaki Y."/>
        </authorList>
    </citation>
    <scope>NUCLEOTIDE SEQUENCE</scope>
    <source>
        <strain evidence="2">C57BL/6J</strain>
        <tissue evidence="2">Epididymis</tissue>
    </source>
</reference>
<reference evidence="2" key="7">
    <citation type="journal article" date="2005" name="Science">
        <title>The Transcriptional Landscape of the Mammalian Genome.</title>
        <authorList>
            <consortium name="The FANTOM Consortium"/>
            <consortium name="Riken Genome Exploration Research Group and Genome Science Group (Genome Network Project Core Group)"/>
        </authorList>
    </citation>
    <scope>NUCLEOTIDE SEQUENCE</scope>
    <source>
        <strain evidence="2">C57BL/6J</strain>
        <tissue evidence="2">Epididymis</tissue>
    </source>
</reference>
<reference evidence="2" key="6">
    <citation type="submission" date="2004-03" db="EMBL/GenBank/DDBJ databases">
        <authorList>
            <person name="Arakawa T."/>
            <person name="Carninci P."/>
            <person name="Fukuda S."/>
            <person name="Hashizume W."/>
            <person name="Hayashida K."/>
            <person name="Hori F."/>
            <person name="Iida J."/>
            <person name="Imamura K."/>
            <person name="Imotani K."/>
            <person name="Itoh M."/>
            <person name="Kanagawa S."/>
            <person name="Kawai J."/>
            <person name="Kojima M."/>
            <person name="Konno H."/>
            <person name="Murata M."/>
            <person name="Nakamura M."/>
            <person name="Ninomiya N."/>
            <person name="Nishiyori H."/>
            <person name="Nomura K."/>
            <person name="Ohno M."/>
            <person name="Sakazume N."/>
            <person name="Sano H."/>
            <person name="Sasaki D."/>
            <person name="Shibata K."/>
            <person name="Shiraki T."/>
            <person name="Tagami M."/>
            <person name="Tagami Y."/>
            <person name="Waki K."/>
            <person name="Watahiki A."/>
            <person name="Muramatsu M."/>
            <person name="Hayashizaki Y."/>
        </authorList>
    </citation>
    <scope>NUCLEOTIDE SEQUENCE</scope>
    <source>
        <strain evidence="2">C57BL/6J</strain>
        <tissue evidence="2">Epididymis</tissue>
    </source>
</reference>
<feature type="region of interest" description="Disordered" evidence="1">
    <location>
        <begin position="54"/>
        <end position="109"/>
    </location>
</feature>
<sequence>MSHRFGLPDAITPVSAYVITWPSPRVGGPQTLVGSLIQDLPFLFDPIGKAQFPRDHPLIPPMRKRFSATPESSSRGRSATLEVLSSLRGTASPRHQALTPATGRQGWRL</sequence>
<protein>
    <submittedName>
        <fullName evidence="2">Uncharacterized protein</fullName>
    </submittedName>
</protein>
<accession>Q3UW52</accession>
<reference evidence="2" key="1">
    <citation type="journal article" date="1999" name="Methods Enzymol.">
        <title>High-efficiency full-length cDNA cloning.</title>
        <authorList>
            <person name="Carninci P."/>
            <person name="Hayashizaki Y."/>
        </authorList>
    </citation>
    <scope>NUCLEOTIDE SEQUENCE</scope>
    <source>
        <strain evidence="2">C57BL/6J</strain>
        <tissue evidence="2">Epididymis</tissue>
    </source>
</reference>
<evidence type="ECO:0000313" key="3">
    <source>
        <dbReference type="MGI" id="MGI:3642210"/>
    </source>
</evidence>
<evidence type="ECO:0000256" key="1">
    <source>
        <dbReference type="SAM" id="MobiDB-lite"/>
    </source>
</evidence>
<dbReference type="AGR" id="MGI:3642210"/>